<evidence type="ECO:0000313" key="2">
    <source>
        <dbReference type="Proteomes" id="UP000287033"/>
    </source>
</evidence>
<evidence type="ECO:0000313" key="1">
    <source>
        <dbReference type="EMBL" id="GCC44756.1"/>
    </source>
</evidence>
<accession>A0A401TQ55</accession>
<dbReference type="Proteomes" id="UP000287033">
    <property type="component" value="Unassembled WGS sequence"/>
</dbReference>
<gene>
    <name evidence="1" type="ORF">chiPu_0029027</name>
</gene>
<organism evidence="1 2">
    <name type="scientific">Chiloscyllium punctatum</name>
    <name type="common">Brownbanded bambooshark</name>
    <name type="synonym">Hemiscyllium punctatum</name>
    <dbReference type="NCBI Taxonomy" id="137246"/>
    <lineage>
        <taxon>Eukaryota</taxon>
        <taxon>Metazoa</taxon>
        <taxon>Chordata</taxon>
        <taxon>Craniata</taxon>
        <taxon>Vertebrata</taxon>
        <taxon>Chondrichthyes</taxon>
        <taxon>Elasmobranchii</taxon>
        <taxon>Galeomorphii</taxon>
        <taxon>Galeoidea</taxon>
        <taxon>Orectolobiformes</taxon>
        <taxon>Hemiscylliidae</taxon>
        <taxon>Chiloscyllium</taxon>
    </lineage>
</organism>
<proteinExistence type="predicted"/>
<reference evidence="1 2" key="1">
    <citation type="journal article" date="2018" name="Nat. Ecol. Evol.">
        <title>Shark genomes provide insights into elasmobranch evolution and the origin of vertebrates.</title>
        <authorList>
            <person name="Hara Y"/>
            <person name="Yamaguchi K"/>
            <person name="Onimaru K"/>
            <person name="Kadota M"/>
            <person name="Koyanagi M"/>
            <person name="Keeley SD"/>
            <person name="Tatsumi K"/>
            <person name="Tanaka K"/>
            <person name="Motone F"/>
            <person name="Kageyama Y"/>
            <person name="Nozu R"/>
            <person name="Adachi N"/>
            <person name="Nishimura O"/>
            <person name="Nakagawa R"/>
            <person name="Tanegashima C"/>
            <person name="Kiyatake I"/>
            <person name="Matsumoto R"/>
            <person name="Murakumo K"/>
            <person name="Nishida K"/>
            <person name="Terakita A"/>
            <person name="Kuratani S"/>
            <person name="Sato K"/>
            <person name="Hyodo S Kuraku.S."/>
        </authorList>
    </citation>
    <scope>NUCLEOTIDE SEQUENCE [LARGE SCALE GENOMIC DNA]</scope>
</reference>
<keyword evidence="2" id="KW-1185">Reference proteome</keyword>
<feature type="non-terminal residue" evidence="1">
    <location>
        <position position="36"/>
    </location>
</feature>
<comment type="caution">
    <text evidence="1">The sequence shown here is derived from an EMBL/GenBank/DDBJ whole genome shotgun (WGS) entry which is preliminary data.</text>
</comment>
<name>A0A401TQ55_CHIPU</name>
<dbReference type="EMBL" id="BEZZ01146524">
    <property type="protein sequence ID" value="GCC44756.1"/>
    <property type="molecule type" value="Genomic_DNA"/>
</dbReference>
<dbReference type="AlphaFoldDB" id="A0A401TQ55"/>
<protein>
    <submittedName>
        <fullName evidence="1">Uncharacterized protein</fullName>
    </submittedName>
</protein>
<sequence>MWPRWCARSASAISRAGCPASWGSAPMHGTGCSARR</sequence>